<keyword evidence="4" id="KW-1185">Reference proteome</keyword>
<sequence length="149" mass="16808">MQDTMKINDDVTVGAQPTEDELRRLDEQGYKSVINFRTEGEDDQPLSPDAEGKQVKAQGLDYLHVPVAMGAMENELVDRFRQQYVALPKPVFAHCKSGKRAGAMVMMHLAAEQGMSGEQTLQQAEQMGFECEQEDLRQFVKNYVDNHSN</sequence>
<dbReference type="EMBL" id="CP036432">
    <property type="protein sequence ID" value="QDV81157.1"/>
    <property type="molecule type" value="Genomic_DNA"/>
</dbReference>
<dbReference type="InterPro" id="IPR005939">
    <property type="entry name" value="BLH_phosphatase-like"/>
</dbReference>
<evidence type="ECO:0000259" key="2">
    <source>
        <dbReference type="Pfam" id="PF04273"/>
    </source>
</evidence>
<protein>
    <submittedName>
        <fullName evidence="3">Beta-lactamase hydrolase-like protein</fullName>
        <ecNumber evidence="3">3.-.-.-</ecNumber>
    </submittedName>
</protein>
<feature type="domain" description="Beta-lactamase hydrolase-like protein phosphatase-like" evidence="2">
    <location>
        <begin position="6"/>
        <end position="104"/>
    </location>
</feature>
<evidence type="ECO:0000313" key="4">
    <source>
        <dbReference type="Proteomes" id="UP000318081"/>
    </source>
</evidence>
<dbReference type="Pfam" id="PF04273">
    <property type="entry name" value="BLH_phosphatase"/>
    <property type="match status" value="1"/>
</dbReference>
<dbReference type="Gene3D" id="3.90.190.10">
    <property type="entry name" value="Protein tyrosine phosphatase superfamily"/>
    <property type="match status" value="1"/>
</dbReference>
<name>A0ABX5XGN3_9BACT</name>
<dbReference type="CDD" id="cd14503">
    <property type="entry name" value="PTP-bact"/>
    <property type="match status" value="1"/>
</dbReference>
<gene>
    <name evidence="3" type="primary">blh_1</name>
    <name evidence="3" type="ORF">TBK1r_00720</name>
</gene>
<evidence type="ECO:0000313" key="3">
    <source>
        <dbReference type="EMBL" id="QDV81157.1"/>
    </source>
</evidence>
<accession>A0ABX5XGN3</accession>
<dbReference type="EC" id="3.-.-.-" evidence="3"/>
<feature type="region of interest" description="Disordered" evidence="1">
    <location>
        <begin position="1"/>
        <end position="25"/>
    </location>
</feature>
<dbReference type="InterPro" id="IPR029021">
    <property type="entry name" value="Prot-tyrosine_phosphatase-like"/>
</dbReference>
<reference evidence="3 4" key="1">
    <citation type="submission" date="2019-02" db="EMBL/GenBank/DDBJ databases">
        <title>Deep-cultivation of Planctomycetes and their phenomic and genomic characterization uncovers novel biology.</title>
        <authorList>
            <person name="Wiegand S."/>
            <person name="Jogler M."/>
            <person name="Boedeker C."/>
            <person name="Pinto D."/>
            <person name="Vollmers J."/>
            <person name="Rivas-Marin E."/>
            <person name="Kohn T."/>
            <person name="Peeters S.H."/>
            <person name="Heuer A."/>
            <person name="Rast P."/>
            <person name="Oberbeckmann S."/>
            <person name="Bunk B."/>
            <person name="Jeske O."/>
            <person name="Meyerdierks A."/>
            <person name="Storesund J.E."/>
            <person name="Kallscheuer N."/>
            <person name="Luecker S."/>
            <person name="Lage O.M."/>
            <person name="Pohl T."/>
            <person name="Merkel B.J."/>
            <person name="Hornburger P."/>
            <person name="Mueller R.-W."/>
            <person name="Bruemmer F."/>
            <person name="Labrenz M."/>
            <person name="Spormann A.M."/>
            <person name="Op den Camp H."/>
            <person name="Overmann J."/>
            <person name="Amann R."/>
            <person name="Jetten M.S.M."/>
            <person name="Mascher T."/>
            <person name="Medema M.H."/>
            <person name="Devos D.P."/>
            <person name="Kaster A.-K."/>
            <person name="Ovreas L."/>
            <person name="Rohde M."/>
            <person name="Galperin M.Y."/>
            <person name="Jogler C."/>
        </authorList>
    </citation>
    <scope>NUCLEOTIDE SEQUENCE [LARGE SCALE GENOMIC DNA]</scope>
    <source>
        <strain evidence="3 4">TBK1r</strain>
    </source>
</reference>
<proteinExistence type="predicted"/>
<dbReference type="SUPFAM" id="SSF52799">
    <property type="entry name" value="(Phosphotyrosine protein) phosphatases II"/>
    <property type="match status" value="1"/>
</dbReference>
<organism evidence="3 4">
    <name type="scientific">Stieleria magnilauensis</name>
    <dbReference type="NCBI Taxonomy" id="2527963"/>
    <lineage>
        <taxon>Bacteria</taxon>
        <taxon>Pseudomonadati</taxon>
        <taxon>Planctomycetota</taxon>
        <taxon>Planctomycetia</taxon>
        <taxon>Pirellulales</taxon>
        <taxon>Pirellulaceae</taxon>
        <taxon>Stieleria</taxon>
    </lineage>
</organism>
<dbReference type="RefSeq" id="WP_145207002.1">
    <property type="nucleotide sequence ID" value="NZ_CP036432.1"/>
</dbReference>
<dbReference type="Proteomes" id="UP000318081">
    <property type="component" value="Chromosome"/>
</dbReference>
<evidence type="ECO:0000256" key="1">
    <source>
        <dbReference type="SAM" id="MobiDB-lite"/>
    </source>
</evidence>